<proteinExistence type="predicted"/>
<name>A0A1J0KVB6_9GAMM</name>
<dbReference type="KEGG" id="frc:KX01_996"/>
<keyword evidence="1" id="KW-1133">Transmembrane helix</keyword>
<keyword evidence="1" id="KW-0472">Membrane</keyword>
<keyword evidence="3" id="KW-1185">Reference proteome</keyword>
<evidence type="ECO:0000313" key="2">
    <source>
        <dbReference type="EMBL" id="APC97760.1"/>
    </source>
</evidence>
<gene>
    <name evidence="2" type="ORF">KX01_996</name>
</gene>
<reference evidence="3" key="1">
    <citation type="submission" date="2014-10" db="EMBL/GenBank/DDBJ databases">
        <authorList>
            <person name="Kuske C.R."/>
            <person name="Challacombe J.F."/>
            <person name="Daligault H.E."/>
            <person name="Davenport K.W."/>
            <person name="Johnson S.L."/>
            <person name="Siddaramappa S."/>
            <person name="Petersen J.M."/>
        </authorList>
    </citation>
    <scope>NUCLEOTIDE SEQUENCE [LARGE SCALE GENOMIC DNA]</scope>
    <source>
        <strain evidence="3">CA97-1460</strain>
    </source>
</reference>
<evidence type="ECO:0000313" key="3">
    <source>
        <dbReference type="Proteomes" id="UP000182521"/>
    </source>
</evidence>
<dbReference type="Proteomes" id="UP000182521">
    <property type="component" value="Chromosome"/>
</dbReference>
<dbReference type="AlphaFoldDB" id="A0A1J0KVB6"/>
<protein>
    <submittedName>
        <fullName evidence="2">Uncharacterized protein</fullName>
    </submittedName>
</protein>
<dbReference type="STRING" id="1542390.KX01_996"/>
<dbReference type="RefSeq" id="WP_071663924.1">
    <property type="nucleotide sequence ID" value="NZ_CP009654.1"/>
</dbReference>
<feature type="transmembrane region" description="Helical" evidence="1">
    <location>
        <begin position="137"/>
        <end position="156"/>
    </location>
</feature>
<feature type="transmembrane region" description="Helical" evidence="1">
    <location>
        <begin position="6"/>
        <end position="25"/>
    </location>
</feature>
<feature type="transmembrane region" description="Helical" evidence="1">
    <location>
        <begin position="162"/>
        <end position="181"/>
    </location>
</feature>
<evidence type="ECO:0000256" key="1">
    <source>
        <dbReference type="SAM" id="Phobius"/>
    </source>
</evidence>
<dbReference type="EMBL" id="CP009654">
    <property type="protein sequence ID" value="APC97760.1"/>
    <property type="molecule type" value="Genomic_DNA"/>
</dbReference>
<accession>A0A1J0KVB6</accession>
<keyword evidence="1" id="KW-0812">Transmembrane</keyword>
<sequence>MNALGVVATVLTILVSILAILKALFHCGNLFFGKQLEKLNQLNILSMEVSKNENDYIRESIQGKINLLTSRLFYYETGVIADTKRKVKQLGKLIKFLRPFEIKKIAGLKGLDLRDKKIIIKSYMGVEKENHKMRKSMIEFIFLSITYLILGLFFLLETDNLILGLVLLGFGYIFEIYALVVKKQFFSKKEYINLLNKVEGVEGIHIQ</sequence>
<organism evidence="2 3">
    <name type="scientific">Francisella frigiditurris</name>
    <dbReference type="NCBI Taxonomy" id="1542390"/>
    <lineage>
        <taxon>Bacteria</taxon>
        <taxon>Pseudomonadati</taxon>
        <taxon>Pseudomonadota</taxon>
        <taxon>Gammaproteobacteria</taxon>
        <taxon>Thiotrichales</taxon>
        <taxon>Francisellaceae</taxon>
        <taxon>Francisella</taxon>
    </lineage>
</organism>